<gene>
    <name evidence="2" type="ORF">AEA09_09715</name>
</gene>
<dbReference type="PANTHER" id="PTHR22642">
    <property type="entry name" value="IMIDAZOLONEPROPIONASE"/>
    <property type="match status" value="1"/>
</dbReference>
<protein>
    <recommendedName>
        <fullName evidence="1">Amidohydrolase 3 domain-containing protein</fullName>
    </recommendedName>
</protein>
<accession>A0ABR5K239</accession>
<dbReference type="SUPFAM" id="SSF51556">
    <property type="entry name" value="Metallo-dependent hydrolases"/>
    <property type="match status" value="1"/>
</dbReference>
<comment type="caution">
    <text evidence="2">The sequence shown here is derived from an EMBL/GenBank/DDBJ whole genome shotgun (WGS) entry which is preliminary data.</text>
</comment>
<sequence>MSKIDLLIKNANVLTLDSQNRRAGSVAVSNGKIVGIWAEDEPAKGEVILSAQTNVVDLQGATLIPGFIDTHNHILMYGELKEQLDCSPTRRKSINGVLDAITTKAKELPDGEWIKGYGYDDTLILEKRHITCEDLDRVAPNNPVIISHVSAHVSTVNSLALQMAGIKDGDSNPQGGHYGRDEKGRLNGILFDSAMQLINNILPKRTVDDLAKSIQNAAKDYVAQGITTNTDAAVYAEDDFEAHIHAAKTSMNPMRTQLMIMHHLLQEGAIFGNYSAAQLNQEIQEKSGGKAKLDSAKILQDGSIQALTGALREPYYENNDITGDLIHPQEILNKMVLDLHQRGFRIATHGNGDRAIGSILEAYSYALTNGGQRDHRHRIEHVQTATPEDIAMMKELGVAASFFINHVYYWGDRHLQIFLGPERAKRISPLHEAVDANLLFTLHSDCPVTPISPLFSVWAVVNRLTMEGHVLGPEQRIDVETALKSMTIYGAKLNFDEAVSGSIEIGKNADFAVLEADPTTVNPKEIKDIAVLATYIDGHPVYGQGTTRTF</sequence>
<feature type="domain" description="Amidohydrolase 3" evidence="1">
    <location>
        <begin position="55"/>
        <end position="542"/>
    </location>
</feature>
<dbReference type="Gene3D" id="3.20.20.140">
    <property type="entry name" value="Metal-dependent hydrolases"/>
    <property type="match status" value="1"/>
</dbReference>
<dbReference type="Gene3D" id="2.30.40.10">
    <property type="entry name" value="Urease, subunit C, domain 1"/>
    <property type="match status" value="1"/>
</dbReference>
<dbReference type="RefSeq" id="WP_053583637.1">
    <property type="nucleotide sequence ID" value="NZ_LGRV01000003.1"/>
</dbReference>
<reference evidence="3" key="1">
    <citation type="submission" date="2015-07" db="EMBL/GenBank/DDBJ databases">
        <title>Fjat-14205 dsm 2895.</title>
        <authorList>
            <person name="Liu B."/>
            <person name="Wang J."/>
            <person name="Zhu Y."/>
            <person name="Liu G."/>
            <person name="Chen Q."/>
            <person name="Chen Z."/>
            <person name="Lan J."/>
            <person name="Che J."/>
            <person name="Ge C."/>
            <person name="Shi H."/>
            <person name="Pan Z."/>
            <person name="Liu X."/>
        </authorList>
    </citation>
    <scope>NUCLEOTIDE SEQUENCE [LARGE SCALE GENOMIC DNA]</scope>
    <source>
        <strain evidence="3">DSM 25560</strain>
    </source>
</reference>
<proteinExistence type="predicted"/>
<dbReference type="Pfam" id="PF07969">
    <property type="entry name" value="Amidohydro_3"/>
    <property type="match status" value="1"/>
</dbReference>
<dbReference type="CDD" id="cd01300">
    <property type="entry name" value="YtcJ_like"/>
    <property type="match status" value="1"/>
</dbReference>
<keyword evidence="3" id="KW-1185">Reference proteome</keyword>
<evidence type="ECO:0000313" key="2">
    <source>
        <dbReference type="EMBL" id="KOS68787.1"/>
    </source>
</evidence>
<evidence type="ECO:0000313" key="3">
    <source>
        <dbReference type="Proteomes" id="UP000050668"/>
    </source>
</evidence>
<dbReference type="InterPro" id="IPR011059">
    <property type="entry name" value="Metal-dep_hydrolase_composite"/>
</dbReference>
<dbReference type="InterPro" id="IPR033932">
    <property type="entry name" value="YtcJ-like"/>
</dbReference>
<dbReference type="EMBL" id="LGRV01000003">
    <property type="protein sequence ID" value="KOS68787.1"/>
    <property type="molecule type" value="Genomic_DNA"/>
</dbReference>
<dbReference type="SUPFAM" id="SSF51338">
    <property type="entry name" value="Composite domain of metallo-dependent hydrolases"/>
    <property type="match status" value="1"/>
</dbReference>
<dbReference type="Proteomes" id="UP000050668">
    <property type="component" value="Unassembled WGS sequence"/>
</dbReference>
<organism evidence="2 3">
    <name type="scientific">Lysinibacillus contaminans</name>
    <dbReference type="NCBI Taxonomy" id="1293441"/>
    <lineage>
        <taxon>Bacteria</taxon>
        <taxon>Bacillati</taxon>
        <taxon>Bacillota</taxon>
        <taxon>Bacilli</taxon>
        <taxon>Bacillales</taxon>
        <taxon>Bacillaceae</taxon>
        <taxon>Lysinibacillus</taxon>
    </lineage>
</organism>
<dbReference type="InterPro" id="IPR013108">
    <property type="entry name" value="Amidohydro_3"/>
</dbReference>
<dbReference type="PANTHER" id="PTHR22642:SF2">
    <property type="entry name" value="PROTEIN LONG AFTER FAR-RED 3"/>
    <property type="match status" value="1"/>
</dbReference>
<dbReference type="InterPro" id="IPR032466">
    <property type="entry name" value="Metal_Hydrolase"/>
</dbReference>
<evidence type="ECO:0000259" key="1">
    <source>
        <dbReference type="Pfam" id="PF07969"/>
    </source>
</evidence>
<dbReference type="Gene3D" id="3.10.310.70">
    <property type="match status" value="1"/>
</dbReference>
<name>A0ABR5K239_9BACI</name>